<dbReference type="Gene3D" id="3.30.160.60">
    <property type="entry name" value="Classic Zinc Finger"/>
    <property type="match status" value="1"/>
</dbReference>
<evidence type="ECO:0000256" key="1">
    <source>
        <dbReference type="ARBA" id="ARBA00022475"/>
    </source>
</evidence>
<keyword evidence="1 7" id="KW-1003">Cell membrane</keyword>
<comment type="subcellular location">
    <subcellularLocation>
        <location evidence="7">Cell membrane</location>
        <topology evidence="7">Single-pass membrane protein</topology>
    </subcellularLocation>
</comment>
<keyword evidence="3 7" id="KW-1133">Transmembrane helix</keyword>
<dbReference type="Pfam" id="PF02618">
    <property type="entry name" value="YceG"/>
    <property type="match status" value="1"/>
</dbReference>
<evidence type="ECO:0000256" key="2">
    <source>
        <dbReference type="ARBA" id="ARBA00022692"/>
    </source>
</evidence>
<sequence length="348" mass="38385">MPPRKSPLRPTAPRVTLLAMVIAVAALLFVPGFNTMQPEEERAAITVHRGEGFRQIVEALHDAGIIRFRWPLLTAGALIPPLHKIKPGRYLLTGNHSTVSLLWHLHSHPQDEVRIMIPNGFEQRKIAAIIARNLDIDSTAFMAASRDPRLLASLGIEGKSTEGYLFPGTYNFAWGSTPKEVITFLTSRFRAFYSDSLKQEAAKAGFDENRLLTLASIVEAETPIDAEKPLIASVYLNRLKKKMRLQADPTVQYAIPGESRPLYYKDLAIDSPYNTYRNAGLPPGPICNPGEASIRAVLNPAKTDYLYFVANGQGGHTFATTLAGHARNVQIYRAVRKAQQTSASGSEL</sequence>
<dbReference type="FunFam" id="3.30.160.60:FF:000242">
    <property type="entry name" value="Endolytic murein transglycosylase"/>
    <property type="match status" value="1"/>
</dbReference>
<evidence type="ECO:0000256" key="7">
    <source>
        <dbReference type="HAMAP-Rule" id="MF_02065"/>
    </source>
</evidence>
<reference evidence="8" key="1">
    <citation type="submission" date="2016-09" db="EMBL/GenBank/DDBJ databases">
        <title>Genome sequence of Chlorobaculum limnaeum.</title>
        <authorList>
            <person name="Liu Z."/>
            <person name="Tank M."/>
            <person name="Bryant D.A."/>
        </authorList>
    </citation>
    <scope>NUCLEOTIDE SEQUENCE [LARGE SCALE GENOMIC DNA]</scope>
    <source>
        <strain evidence="8">DSM 1677</strain>
    </source>
</reference>
<accession>A0A1D8D159</accession>
<evidence type="ECO:0000256" key="3">
    <source>
        <dbReference type="ARBA" id="ARBA00022989"/>
    </source>
</evidence>
<feature type="site" description="Important for catalytic activity" evidence="7">
    <location>
        <position position="221"/>
    </location>
</feature>
<gene>
    <name evidence="7" type="primary">mltG</name>
    <name evidence="8" type="ORF">BIU88_12635</name>
</gene>
<dbReference type="Proteomes" id="UP000095185">
    <property type="component" value="Chromosome"/>
</dbReference>
<comment type="function">
    <text evidence="7">Functions as a peptidoglycan terminase that cleaves nascent peptidoglycan strands endolytically to terminate their elongation.</text>
</comment>
<dbReference type="EMBL" id="CP017305">
    <property type="protein sequence ID" value="AOS84900.1"/>
    <property type="molecule type" value="Genomic_DNA"/>
</dbReference>
<dbReference type="PANTHER" id="PTHR30518">
    <property type="entry name" value="ENDOLYTIC MUREIN TRANSGLYCOSYLASE"/>
    <property type="match status" value="1"/>
</dbReference>
<keyword evidence="4 7" id="KW-0472">Membrane</keyword>
<comment type="similarity">
    <text evidence="7">Belongs to the transglycosylase MltG family.</text>
</comment>
<dbReference type="NCBIfam" id="TIGR00247">
    <property type="entry name" value="endolytic transglycosylase MltG"/>
    <property type="match status" value="1"/>
</dbReference>
<evidence type="ECO:0000313" key="9">
    <source>
        <dbReference type="Proteomes" id="UP000095185"/>
    </source>
</evidence>
<dbReference type="OrthoDB" id="9814591at2"/>
<dbReference type="PANTHER" id="PTHR30518:SF2">
    <property type="entry name" value="ENDOLYTIC MUREIN TRANSGLYCOSYLASE"/>
    <property type="match status" value="1"/>
</dbReference>
<keyword evidence="2 7" id="KW-0812">Transmembrane</keyword>
<keyword evidence="6 7" id="KW-0961">Cell wall biogenesis/degradation</keyword>
<dbReference type="STRING" id="274537.BIU88_12635"/>
<dbReference type="RefSeq" id="WP_069811169.1">
    <property type="nucleotide sequence ID" value="NZ_CP017305.1"/>
</dbReference>
<dbReference type="GO" id="GO:0008932">
    <property type="term" value="F:lytic endotransglycosylase activity"/>
    <property type="evidence" value="ECO:0007669"/>
    <property type="project" value="UniProtKB-UniRule"/>
</dbReference>
<dbReference type="GO" id="GO:0005886">
    <property type="term" value="C:plasma membrane"/>
    <property type="evidence" value="ECO:0007669"/>
    <property type="project" value="UniProtKB-SubCell"/>
</dbReference>
<dbReference type="GO" id="GO:0071555">
    <property type="term" value="P:cell wall organization"/>
    <property type="evidence" value="ECO:0007669"/>
    <property type="project" value="UniProtKB-KW"/>
</dbReference>
<evidence type="ECO:0000256" key="6">
    <source>
        <dbReference type="ARBA" id="ARBA00023316"/>
    </source>
</evidence>
<dbReference type="AlphaFoldDB" id="A0A1D8D159"/>
<protein>
    <recommendedName>
        <fullName evidence="7">Endolytic murein transglycosylase</fullName>
        <ecNumber evidence="7">4.2.2.29</ecNumber>
    </recommendedName>
    <alternativeName>
        <fullName evidence="7">Peptidoglycan lytic transglycosylase</fullName>
    </alternativeName>
    <alternativeName>
        <fullName evidence="7">Peptidoglycan polymerization terminase</fullName>
    </alternativeName>
</protein>
<dbReference type="Gene3D" id="3.30.1490.480">
    <property type="entry name" value="Endolytic murein transglycosylase"/>
    <property type="match status" value="1"/>
</dbReference>
<organism evidence="8 9">
    <name type="scientific">Chlorobaculum limnaeum</name>
    <dbReference type="NCBI Taxonomy" id="274537"/>
    <lineage>
        <taxon>Bacteria</taxon>
        <taxon>Pseudomonadati</taxon>
        <taxon>Chlorobiota</taxon>
        <taxon>Chlorobiia</taxon>
        <taxon>Chlorobiales</taxon>
        <taxon>Chlorobiaceae</taxon>
        <taxon>Chlorobaculum</taxon>
    </lineage>
</organism>
<comment type="catalytic activity">
    <reaction evidence="7">
        <text>a peptidoglycan chain = a peptidoglycan chain with N-acetyl-1,6-anhydromuramyl-[peptide] at the reducing end + a peptidoglycan chain with N-acetylglucosamine at the non-reducing end.</text>
        <dbReference type="EC" id="4.2.2.29"/>
    </reaction>
</comment>
<keyword evidence="5 7" id="KW-0456">Lyase</keyword>
<feature type="transmembrane region" description="Helical" evidence="7">
    <location>
        <begin position="12"/>
        <end position="33"/>
    </location>
</feature>
<evidence type="ECO:0000256" key="5">
    <source>
        <dbReference type="ARBA" id="ARBA00023239"/>
    </source>
</evidence>
<evidence type="ECO:0000256" key="4">
    <source>
        <dbReference type="ARBA" id="ARBA00023136"/>
    </source>
</evidence>
<dbReference type="GO" id="GO:0009252">
    <property type="term" value="P:peptidoglycan biosynthetic process"/>
    <property type="evidence" value="ECO:0007669"/>
    <property type="project" value="UniProtKB-UniRule"/>
</dbReference>
<dbReference type="HAMAP" id="MF_02065">
    <property type="entry name" value="MltG"/>
    <property type="match status" value="1"/>
</dbReference>
<dbReference type="KEGG" id="clz:BIU88_12635"/>
<dbReference type="EC" id="4.2.2.29" evidence="7"/>
<dbReference type="CDD" id="cd08010">
    <property type="entry name" value="MltG_like"/>
    <property type="match status" value="1"/>
</dbReference>
<dbReference type="InterPro" id="IPR003770">
    <property type="entry name" value="MLTG-like"/>
</dbReference>
<proteinExistence type="inferred from homology"/>
<keyword evidence="9" id="KW-1185">Reference proteome</keyword>
<evidence type="ECO:0000313" key="8">
    <source>
        <dbReference type="EMBL" id="AOS84900.1"/>
    </source>
</evidence>
<name>A0A1D8D159_CHLLM</name>